<accession>A0A3C1KM06</accession>
<dbReference type="SUPFAM" id="SSF51366">
    <property type="entry name" value="Ribulose-phoshate binding barrel"/>
    <property type="match status" value="1"/>
</dbReference>
<dbReference type="GO" id="GO:0016853">
    <property type="term" value="F:isomerase activity"/>
    <property type="evidence" value="ECO:0007669"/>
    <property type="project" value="UniProtKB-KW"/>
</dbReference>
<reference evidence="1 2" key="1">
    <citation type="journal article" date="2018" name="Nat. Biotechnol.">
        <title>A standardized bacterial taxonomy based on genome phylogeny substantially revises the tree of life.</title>
        <authorList>
            <person name="Parks D.H."/>
            <person name="Chuvochina M."/>
            <person name="Waite D.W."/>
            <person name="Rinke C."/>
            <person name="Skarshewski A."/>
            <person name="Chaumeil P.A."/>
            <person name="Hugenholtz P."/>
        </authorList>
    </citation>
    <scope>NUCLEOTIDE SEQUENCE [LARGE SCALE GENOMIC DNA]</scope>
    <source>
        <strain evidence="1">UBA9158</strain>
    </source>
</reference>
<evidence type="ECO:0000313" key="1">
    <source>
        <dbReference type="EMBL" id="HAN27483.1"/>
    </source>
</evidence>
<organism evidence="1 2">
    <name type="scientific">Haliea salexigens</name>
    <dbReference type="NCBI Taxonomy" id="287487"/>
    <lineage>
        <taxon>Bacteria</taxon>
        <taxon>Pseudomonadati</taxon>
        <taxon>Pseudomonadota</taxon>
        <taxon>Gammaproteobacteria</taxon>
        <taxon>Cellvibrionales</taxon>
        <taxon>Halieaceae</taxon>
        <taxon>Haliea</taxon>
    </lineage>
</organism>
<keyword evidence="1" id="KW-0413">Isomerase</keyword>
<sequence>MARTLVKICGITRVADAIAASEAGADA</sequence>
<proteinExistence type="predicted"/>
<comment type="caution">
    <text evidence="1">The sequence shown here is derived from an EMBL/GenBank/DDBJ whole genome shotgun (WGS) entry which is preliminary data.</text>
</comment>
<feature type="non-terminal residue" evidence="1">
    <location>
        <position position="27"/>
    </location>
</feature>
<dbReference type="Gene3D" id="3.20.20.70">
    <property type="entry name" value="Aldolase class I"/>
    <property type="match status" value="1"/>
</dbReference>
<dbReference type="AlphaFoldDB" id="A0A3C1KM06"/>
<evidence type="ECO:0000313" key="2">
    <source>
        <dbReference type="Proteomes" id="UP000259273"/>
    </source>
</evidence>
<dbReference type="Proteomes" id="UP000259273">
    <property type="component" value="Unassembled WGS sequence"/>
</dbReference>
<dbReference type="EMBL" id="DMND01000100">
    <property type="protein sequence ID" value="HAN27483.1"/>
    <property type="molecule type" value="Genomic_DNA"/>
</dbReference>
<dbReference type="InterPro" id="IPR013785">
    <property type="entry name" value="Aldolase_TIM"/>
</dbReference>
<dbReference type="InterPro" id="IPR011060">
    <property type="entry name" value="RibuloseP-bd_barrel"/>
</dbReference>
<protein>
    <submittedName>
        <fullName evidence="1">N-(5'-phosphoribosyl)anthranilate isomerase</fullName>
    </submittedName>
</protein>
<dbReference type="STRING" id="1121937.GCA_000423125_01450"/>
<name>A0A3C1KM06_9GAMM</name>
<gene>
    <name evidence="1" type="ORF">DCP75_07145</name>
</gene>